<evidence type="ECO:0000256" key="12">
    <source>
        <dbReference type="HAMAP-Rule" id="MF_00278"/>
    </source>
</evidence>
<evidence type="ECO:0000256" key="10">
    <source>
        <dbReference type="ARBA" id="ARBA00047838"/>
    </source>
</evidence>
<evidence type="ECO:0000256" key="4">
    <source>
        <dbReference type="ARBA" id="ARBA00022490"/>
    </source>
</evidence>
<organism evidence="15 16">
    <name type="scientific">Zhongshania aliphaticivorans</name>
    <dbReference type="NCBI Taxonomy" id="1470434"/>
    <lineage>
        <taxon>Bacteria</taxon>
        <taxon>Pseudomonadati</taxon>
        <taxon>Pseudomonadota</taxon>
        <taxon>Gammaproteobacteria</taxon>
        <taxon>Cellvibrionales</taxon>
        <taxon>Spongiibacteraceae</taxon>
        <taxon>Zhongshania</taxon>
    </lineage>
</organism>
<gene>
    <name evidence="12 15" type="primary">hisH</name>
    <name evidence="15" type="ORF">AZF00_01525</name>
</gene>
<dbReference type="Pfam" id="PF00117">
    <property type="entry name" value="GATase"/>
    <property type="match status" value="1"/>
</dbReference>
<dbReference type="SUPFAM" id="SSF52317">
    <property type="entry name" value="Class I glutamine amidotransferase-like"/>
    <property type="match status" value="1"/>
</dbReference>
<protein>
    <recommendedName>
        <fullName evidence="12">Imidazole glycerol phosphate synthase subunit HisH</fullName>
        <ecNumber evidence="12">4.3.2.10</ecNumber>
    </recommendedName>
    <alternativeName>
        <fullName evidence="12">IGP synthase glutaminase subunit</fullName>
        <ecNumber evidence="12">3.5.1.2</ecNumber>
    </alternativeName>
    <alternativeName>
        <fullName evidence="12">IGP synthase subunit HisH</fullName>
    </alternativeName>
    <alternativeName>
        <fullName evidence="12">ImGP synthase subunit HisH</fullName>
        <shortName evidence="12">IGPS subunit HisH</shortName>
    </alternativeName>
</protein>
<dbReference type="PANTHER" id="PTHR42701">
    <property type="entry name" value="IMIDAZOLE GLYCEROL PHOSPHATE SYNTHASE SUBUNIT HISH"/>
    <property type="match status" value="1"/>
</dbReference>
<evidence type="ECO:0000313" key="15">
    <source>
        <dbReference type="EMBL" id="AMO67062.1"/>
    </source>
</evidence>
<dbReference type="InterPro" id="IPR010139">
    <property type="entry name" value="Imidazole-glycPsynth_HisH"/>
</dbReference>
<evidence type="ECO:0000259" key="14">
    <source>
        <dbReference type="Pfam" id="PF00117"/>
    </source>
</evidence>
<dbReference type="NCBIfam" id="TIGR01855">
    <property type="entry name" value="IMP_synth_hisH"/>
    <property type="match status" value="1"/>
</dbReference>
<comment type="subcellular location">
    <subcellularLocation>
        <location evidence="1 12">Cytoplasm</location>
    </subcellularLocation>
</comment>
<comment type="function">
    <text evidence="12">IGPS catalyzes the conversion of PRFAR and glutamine to IGP, AICAR and glutamate. The HisH subunit catalyzes the hydrolysis of glutamine to glutamate and ammonia as part of the synthesis of IGP and AICAR. The resulting ammonia molecule is channeled to the active site of HisF.</text>
</comment>
<sequence>MSKSSVAVIDYGMGNLHSVASALEKVGDGVNVMVTDCPETILSADRVIFPGVGAIRDCMAELKFRGLDEVIQEVAAQKPLLGICLGMQALLETSEENGGVECLDVLPGAVKFFGSDLRDAAGGRLKVPHMGWNNVVQAIEHPLWAGIPDASRFYFVHSYYVDAPEFVAGSCDYGVQVHAALACDNVFAVQFHPEKSGDMGLRLLSNFLNWDRPAAFFPVTD</sequence>
<keyword evidence="8 12" id="KW-0368">Histidine biosynthesis</keyword>
<dbReference type="GO" id="GO:0004359">
    <property type="term" value="F:glutaminase activity"/>
    <property type="evidence" value="ECO:0007669"/>
    <property type="project" value="UniProtKB-EC"/>
</dbReference>
<evidence type="ECO:0000256" key="7">
    <source>
        <dbReference type="ARBA" id="ARBA00022962"/>
    </source>
</evidence>
<evidence type="ECO:0000256" key="6">
    <source>
        <dbReference type="ARBA" id="ARBA00022801"/>
    </source>
</evidence>
<keyword evidence="7 12" id="KW-0315">Glutamine amidotransferase</keyword>
<dbReference type="STRING" id="1470434.AZF00_01525"/>
<dbReference type="EMBL" id="CP014544">
    <property type="protein sequence ID" value="AMO67062.1"/>
    <property type="molecule type" value="Genomic_DNA"/>
</dbReference>
<dbReference type="InterPro" id="IPR017926">
    <property type="entry name" value="GATASE"/>
</dbReference>
<dbReference type="KEGG" id="zal:AZF00_01525"/>
<dbReference type="RefSeq" id="WP_062382738.1">
    <property type="nucleotide sequence ID" value="NZ_CP014544.1"/>
</dbReference>
<dbReference type="InterPro" id="IPR029062">
    <property type="entry name" value="Class_I_gatase-like"/>
</dbReference>
<evidence type="ECO:0000256" key="1">
    <source>
        <dbReference type="ARBA" id="ARBA00004496"/>
    </source>
</evidence>
<proteinExistence type="inferred from homology"/>
<evidence type="ECO:0000256" key="8">
    <source>
        <dbReference type="ARBA" id="ARBA00023102"/>
    </source>
</evidence>
<evidence type="ECO:0000313" key="16">
    <source>
        <dbReference type="Proteomes" id="UP000074119"/>
    </source>
</evidence>
<dbReference type="PROSITE" id="PS51273">
    <property type="entry name" value="GATASE_TYPE_1"/>
    <property type="match status" value="1"/>
</dbReference>
<dbReference type="HAMAP" id="MF_00278">
    <property type="entry name" value="HisH"/>
    <property type="match status" value="1"/>
</dbReference>
<evidence type="ECO:0000256" key="13">
    <source>
        <dbReference type="PIRSR" id="PIRSR000495-1"/>
    </source>
</evidence>
<dbReference type="PIRSF" id="PIRSF000495">
    <property type="entry name" value="Amidotransf_hisH"/>
    <property type="match status" value="1"/>
</dbReference>
<keyword evidence="5 12" id="KW-0028">Amino-acid biosynthesis</keyword>
<evidence type="ECO:0000256" key="3">
    <source>
        <dbReference type="ARBA" id="ARBA00011152"/>
    </source>
</evidence>
<feature type="domain" description="Glutamine amidotransferase" evidence="14">
    <location>
        <begin position="8"/>
        <end position="208"/>
    </location>
</feature>
<comment type="subunit">
    <text evidence="3 12">Heterodimer of HisH and HisF.</text>
</comment>
<evidence type="ECO:0000256" key="5">
    <source>
        <dbReference type="ARBA" id="ARBA00022605"/>
    </source>
</evidence>
<evidence type="ECO:0000256" key="9">
    <source>
        <dbReference type="ARBA" id="ARBA00023239"/>
    </source>
</evidence>
<comment type="catalytic activity">
    <reaction evidence="10 12">
        <text>5-[(5-phospho-1-deoxy-D-ribulos-1-ylimino)methylamino]-1-(5-phospho-beta-D-ribosyl)imidazole-4-carboxamide + L-glutamine = D-erythro-1-(imidazol-4-yl)glycerol 3-phosphate + 5-amino-1-(5-phospho-beta-D-ribosyl)imidazole-4-carboxamide + L-glutamate + H(+)</text>
        <dbReference type="Rhea" id="RHEA:24793"/>
        <dbReference type="ChEBI" id="CHEBI:15378"/>
        <dbReference type="ChEBI" id="CHEBI:29985"/>
        <dbReference type="ChEBI" id="CHEBI:58278"/>
        <dbReference type="ChEBI" id="CHEBI:58359"/>
        <dbReference type="ChEBI" id="CHEBI:58475"/>
        <dbReference type="ChEBI" id="CHEBI:58525"/>
        <dbReference type="EC" id="4.3.2.10"/>
    </reaction>
</comment>
<dbReference type="EC" id="4.3.2.10" evidence="12"/>
<dbReference type="CDD" id="cd01748">
    <property type="entry name" value="GATase1_IGP_Synthase"/>
    <property type="match status" value="1"/>
</dbReference>
<dbReference type="GO" id="GO:0000107">
    <property type="term" value="F:imidazoleglycerol-phosphate synthase activity"/>
    <property type="evidence" value="ECO:0007669"/>
    <property type="project" value="UniProtKB-UniRule"/>
</dbReference>
<accession>A0A127M1E0</accession>
<dbReference type="GO" id="GO:0000105">
    <property type="term" value="P:L-histidine biosynthetic process"/>
    <property type="evidence" value="ECO:0007669"/>
    <property type="project" value="UniProtKB-UniRule"/>
</dbReference>
<dbReference type="AlphaFoldDB" id="A0A127M1E0"/>
<dbReference type="Gene3D" id="3.40.50.880">
    <property type="match status" value="1"/>
</dbReference>
<feature type="active site" description="Nucleophile" evidence="12 13">
    <location>
        <position position="84"/>
    </location>
</feature>
<keyword evidence="4 12" id="KW-0963">Cytoplasm</keyword>
<dbReference type="EC" id="3.5.1.2" evidence="12"/>
<keyword evidence="9 12" id="KW-0456">Lyase</keyword>
<dbReference type="FunFam" id="3.40.50.880:FF:000023">
    <property type="entry name" value="Imidazole glycerol phosphate synthase subunit HisH"/>
    <property type="match status" value="1"/>
</dbReference>
<dbReference type="GO" id="GO:0016829">
    <property type="term" value="F:lyase activity"/>
    <property type="evidence" value="ECO:0007669"/>
    <property type="project" value="UniProtKB-KW"/>
</dbReference>
<feature type="active site" evidence="12 13">
    <location>
        <position position="194"/>
    </location>
</feature>
<evidence type="ECO:0000256" key="2">
    <source>
        <dbReference type="ARBA" id="ARBA00005091"/>
    </source>
</evidence>
<dbReference type="GO" id="GO:0005737">
    <property type="term" value="C:cytoplasm"/>
    <property type="evidence" value="ECO:0007669"/>
    <property type="project" value="UniProtKB-SubCell"/>
</dbReference>
<dbReference type="UniPathway" id="UPA00031">
    <property type="reaction ID" value="UER00010"/>
</dbReference>
<name>A0A127M1E0_9GAMM</name>
<dbReference type="Proteomes" id="UP000074119">
    <property type="component" value="Chromosome"/>
</dbReference>
<comment type="pathway">
    <text evidence="2 12">Amino-acid biosynthesis; L-histidine biosynthesis; L-histidine from 5-phospho-alpha-D-ribose 1-diphosphate: step 5/9.</text>
</comment>
<feature type="active site" evidence="12 13">
    <location>
        <position position="192"/>
    </location>
</feature>
<comment type="catalytic activity">
    <reaction evidence="11 12">
        <text>L-glutamine + H2O = L-glutamate + NH4(+)</text>
        <dbReference type="Rhea" id="RHEA:15889"/>
        <dbReference type="ChEBI" id="CHEBI:15377"/>
        <dbReference type="ChEBI" id="CHEBI:28938"/>
        <dbReference type="ChEBI" id="CHEBI:29985"/>
        <dbReference type="ChEBI" id="CHEBI:58359"/>
        <dbReference type="EC" id="3.5.1.2"/>
    </reaction>
</comment>
<dbReference type="PANTHER" id="PTHR42701:SF2">
    <property type="entry name" value="IMIDAZOLE GLYCEROL PHOSPHATE SYNTHASE SUBUNIT HISH 1"/>
    <property type="match status" value="1"/>
</dbReference>
<keyword evidence="6 12" id="KW-0378">Hydrolase</keyword>
<evidence type="ECO:0000256" key="11">
    <source>
        <dbReference type="ARBA" id="ARBA00049534"/>
    </source>
</evidence>
<reference evidence="15 16" key="1">
    <citation type="submission" date="2015-12" db="EMBL/GenBank/DDBJ databases">
        <authorList>
            <person name="Shamseldin A."/>
            <person name="Moawad H."/>
            <person name="Abd El-Rahim W.M."/>
            <person name="Sadowsky M.J."/>
        </authorList>
    </citation>
    <scope>NUCLEOTIDE SEQUENCE [LARGE SCALE GENOMIC DNA]</scope>
    <source>
        <strain evidence="15 16">SM2</strain>
    </source>
</reference>